<proteinExistence type="predicted"/>
<feature type="domain" description="Carrier" evidence="5">
    <location>
        <begin position="1"/>
        <end position="46"/>
    </location>
</feature>
<evidence type="ECO:0000256" key="1">
    <source>
        <dbReference type="ARBA" id="ARBA00022450"/>
    </source>
</evidence>
<evidence type="ECO:0000256" key="3">
    <source>
        <dbReference type="ARBA" id="ARBA00022679"/>
    </source>
</evidence>
<feature type="non-terminal residue" evidence="6">
    <location>
        <position position="83"/>
    </location>
</feature>
<name>A0A1E7KVE3_9ACTN</name>
<dbReference type="InterPro" id="IPR006162">
    <property type="entry name" value="Ppantetheine_attach_site"/>
</dbReference>
<dbReference type="AlphaFoldDB" id="A0A1E7KVE3"/>
<dbReference type="GO" id="GO:0004312">
    <property type="term" value="F:fatty acid synthase activity"/>
    <property type="evidence" value="ECO:0007669"/>
    <property type="project" value="TreeGrafter"/>
</dbReference>
<sequence>DLGFDSLTAVELRNRLTNATGLRLPATLVFDYPTAMSLAEYVRDELFADESTHAVEHVPTRLLPPVADDPVVIVGMSCRYPGG</sequence>
<dbReference type="PANTHER" id="PTHR43775">
    <property type="entry name" value="FATTY ACID SYNTHASE"/>
    <property type="match status" value="1"/>
</dbReference>
<keyword evidence="2" id="KW-0597">Phosphoprotein</keyword>
<gene>
    <name evidence="6" type="ORF">AN218_28370</name>
</gene>
<dbReference type="GO" id="GO:0031177">
    <property type="term" value="F:phosphopantetheine binding"/>
    <property type="evidence" value="ECO:0007669"/>
    <property type="project" value="InterPro"/>
</dbReference>
<evidence type="ECO:0000313" key="6">
    <source>
        <dbReference type="EMBL" id="OEV07905.1"/>
    </source>
</evidence>
<evidence type="ECO:0000259" key="5">
    <source>
        <dbReference type="PROSITE" id="PS50075"/>
    </source>
</evidence>
<accession>A0A1E7KVE3</accession>
<dbReference type="GO" id="GO:0017000">
    <property type="term" value="P:antibiotic biosynthetic process"/>
    <property type="evidence" value="ECO:0007669"/>
    <property type="project" value="UniProtKB-ARBA"/>
</dbReference>
<dbReference type="PROSITE" id="PS50075">
    <property type="entry name" value="CARRIER"/>
    <property type="match status" value="1"/>
</dbReference>
<dbReference type="InterPro" id="IPR050091">
    <property type="entry name" value="PKS_NRPS_Biosynth_Enz"/>
</dbReference>
<dbReference type="Pfam" id="PF00550">
    <property type="entry name" value="PP-binding"/>
    <property type="match status" value="1"/>
</dbReference>
<dbReference type="EMBL" id="LJGW01000456">
    <property type="protein sequence ID" value="OEV07905.1"/>
    <property type="molecule type" value="Genomic_DNA"/>
</dbReference>
<organism evidence="6 7">
    <name type="scientific">Streptomyces nanshensis</name>
    <dbReference type="NCBI Taxonomy" id="518642"/>
    <lineage>
        <taxon>Bacteria</taxon>
        <taxon>Bacillati</taxon>
        <taxon>Actinomycetota</taxon>
        <taxon>Actinomycetes</taxon>
        <taxon>Kitasatosporales</taxon>
        <taxon>Streptomycetaceae</taxon>
        <taxon>Streptomyces</taxon>
    </lineage>
</organism>
<dbReference type="Gene3D" id="1.10.1200.10">
    <property type="entry name" value="ACP-like"/>
    <property type="match status" value="1"/>
</dbReference>
<keyword evidence="4" id="KW-0511">Multifunctional enzyme</keyword>
<dbReference type="SUPFAM" id="SSF47336">
    <property type="entry name" value="ACP-like"/>
    <property type="match status" value="1"/>
</dbReference>
<evidence type="ECO:0000256" key="4">
    <source>
        <dbReference type="ARBA" id="ARBA00023268"/>
    </source>
</evidence>
<comment type="caution">
    <text evidence="6">The sequence shown here is derived from an EMBL/GenBank/DDBJ whole genome shotgun (WGS) entry which is preliminary data.</text>
</comment>
<dbReference type="Proteomes" id="UP000176005">
    <property type="component" value="Unassembled WGS sequence"/>
</dbReference>
<keyword evidence="3" id="KW-0808">Transferase</keyword>
<dbReference type="PROSITE" id="PS00012">
    <property type="entry name" value="PHOSPHOPANTETHEINE"/>
    <property type="match status" value="1"/>
</dbReference>
<dbReference type="SMART" id="SM00823">
    <property type="entry name" value="PKS_PP"/>
    <property type="match status" value="1"/>
</dbReference>
<protein>
    <recommendedName>
        <fullName evidence="5">Carrier domain-containing protein</fullName>
    </recommendedName>
</protein>
<dbReference type="RefSeq" id="WP_244900779.1">
    <property type="nucleotide sequence ID" value="NZ_LJGW01000456.1"/>
</dbReference>
<evidence type="ECO:0000256" key="2">
    <source>
        <dbReference type="ARBA" id="ARBA00022553"/>
    </source>
</evidence>
<dbReference type="PANTHER" id="PTHR43775:SF51">
    <property type="entry name" value="INACTIVE PHENOLPHTHIOCEROL SYNTHESIS POLYKETIDE SYNTHASE TYPE I PKS1-RELATED"/>
    <property type="match status" value="1"/>
</dbReference>
<dbReference type="GO" id="GO:0006633">
    <property type="term" value="P:fatty acid biosynthetic process"/>
    <property type="evidence" value="ECO:0007669"/>
    <property type="project" value="TreeGrafter"/>
</dbReference>
<keyword evidence="7" id="KW-1185">Reference proteome</keyword>
<dbReference type="InterPro" id="IPR036736">
    <property type="entry name" value="ACP-like_sf"/>
</dbReference>
<keyword evidence="1" id="KW-0596">Phosphopantetheine</keyword>
<feature type="non-terminal residue" evidence="6">
    <location>
        <position position="1"/>
    </location>
</feature>
<dbReference type="InterPro" id="IPR020806">
    <property type="entry name" value="PKS_PP-bd"/>
</dbReference>
<dbReference type="InterPro" id="IPR009081">
    <property type="entry name" value="PP-bd_ACP"/>
</dbReference>
<evidence type="ECO:0000313" key="7">
    <source>
        <dbReference type="Proteomes" id="UP000176005"/>
    </source>
</evidence>
<reference evidence="6 7" key="1">
    <citation type="journal article" date="2016" name="Front. Microbiol.">
        <title>Comparative Genomics Analysis of Streptomyces Species Reveals Their Adaptation to the Marine Environment and Their Diversity at the Genomic Level.</title>
        <authorList>
            <person name="Tian X."/>
            <person name="Zhang Z."/>
            <person name="Yang T."/>
            <person name="Chen M."/>
            <person name="Li J."/>
            <person name="Chen F."/>
            <person name="Yang J."/>
            <person name="Li W."/>
            <person name="Zhang B."/>
            <person name="Zhang Z."/>
            <person name="Wu J."/>
            <person name="Zhang C."/>
            <person name="Long L."/>
            <person name="Xiao J."/>
        </authorList>
    </citation>
    <scope>NUCLEOTIDE SEQUENCE [LARGE SCALE GENOMIC DNA]</scope>
    <source>
        <strain evidence="6 7">SCSIO 10429</strain>
    </source>
</reference>